<accession>A0A2R4C4I7</accession>
<dbReference type="EMBL" id="CP028324">
    <property type="protein sequence ID" value="AVR94505.1"/>
    <property type="molecule type" value="Genomic_DNA"/>
</dbReference>
<keyword evidence="4" id="KW-0812">Transmembrane</keyword>
<keyword evidence="13" id="KW-0378">Hydrolase</keyword>
<evidence type="ECO:0000256" key="8">
    <source>
        <dbReference type="ARBA" id="ARBA00023180"/>
    </source>
</evidence>
<evidence type="ECO:0000313" key="13">
    <source>
        <dbReference type="EMBL" id="AVR94505.1"/>
    </source>
</evidence>
<dbReference type="GO" id="GO:0016020">
    <property type="term" value="C:membrane"/>
    <property type="evidence" value="ECO:0007669"/>
    <property type="project" value="UniProtKB-SubCell"/>
</dbReference>
<comment type="subcellular location">
    <subcellularLocation>
        <location evidence="1">Membrane</location>
        <topology evidence="1">Single-pass type II membrane protein</topology>
    </subcellularLocation>
</comment>
<evidence type="ECO:0000259" key="11">
    <source>
        <dbReference type="PROSITE" id="PS51762"/>
    </source>
</evidence>
<dbReference type="GO" id="GO:0030246">
    <property type="term" value="F:carbohydrate binding"/>
    <property type="evidence" value="ECO:0007669"/>
    <property type="project" value="UniProtKB-UniRule"/>
</dbReference>
<dbReference type="InterPro" id="IPR008979">
    <property type="entry name" value="Galactose-bd-like_sf"/>
</dbReference>
<evidence type="ECO:0000256" key="5">
    <source>
        <dbReference type="ARBA" id="ARBA00022968"/>
    </source>
</evidence>
<evidence type="ECO:0000256" key="10">
    <source>
        <dbReference type="SAM" id="SignalP"/>
    </source>
</evidence>
<keyword evidence="9" id="KW-0961">Cell wall biogenesis/degradation</keyword>
<dbReference type="Proteomes" id="UP000240505">
    <property type="component" value="Chromosome"/>
</dbReference>
<evidence type="ECO:0000256" key="4">
    <source>
        <dbReference type="ARBA" id="ARBA00022692"/>
    </source>
</evidence>
<dbReference type="KEGG" id="masz:C9I28_01370"/>
<dbReference type="CDD" id="cd08023">
    <property type="entry name" value="GH16_laminarinase_like"/>
    <property type="match status" value="1"/>
</dbReference>
<proteinExistence type="inferred from homology"/>
<evidence type="ECO:0000256" key="7">
    <source>
        <dbReference type="ARBA" id="ARBA00023136"/>
    </source>
</evidence>
<evidence type="ECO:0000256" key="3">
    <source>
        <dbReference type="ARBA" id="ARBA00010962"/>
    </source>
</evidence>
<dbReference type="InterPro" id="IPR050546">
    <property type="entry name" value="Glycosyl_Hydrlase_16"/>
</dbReference>
<feature type="signal peptide" evidence="10">
    <location>
        <begin position="1"/>
        <end position="30"/>
    </location>
</feature>
<evidence type="ECO:0000313" key="14">
    <source>
        <dbReference type="Proteomes" id="UP000240505"/>
    </source>
</evidence>
<evidence type="ECO:0000256" key="2">
    <source>
        <dbReference type="ARBA" id="ARBA00006865"/>
    </source>
</evidence>
<feature type="domain" description="GH16" evidence="11">
    <location>
        <begin position="27"/>
        <end position="311"/>
    </location>
</feature>
<dbReference type="GO" id="GO:0004553">
    <property type="term" value="F:hydrolase activity, hydrolyzing O-glycosyl compounds"/>
    <property type="evidence" value="ECO:0007669"/>
    <property type="project" value="InterPro"/>
</dbReference>
<name>A0A2R4C4I7_9BURK</name>
<keyword evidence="10" id="KW-0732">Signal</keyword>
<dbReference type="PROSITE" id="PS52005">
    <property type="entry name" value="CBM56"/>
    <property type="match status" value="1"/>
</dbReference>
<dbReference type="AlphaFoldDB" id="A0A2R4C4I7"/>
<keyword evidence="5" id="KW-0735">Signal-anchor</keyword>
<keyword evidence="6" id="KW-1133">Transmembrane helix</keyword>
<dbReference type="PANTHER" id="PTHR10963">
    <property type="entry name" value="GLYCOSYL HYDROLASE-RELATED"/>
    <property type="match status" value="1"/>
</dbReference>
<evidence type="ECO:0000256" key="9">
    <source>
        <dbReference type="ARBA" id="ARBA00023316"/>
    </source>
</evidence>
<dbReference type="PANTHER" id="PTHR10963:SF55">
    <property type="entry name" value="GLYCOSIDE HYDROLASE FAMILY 16 PROTEIN"/>
    <property type="match status" value="1"/>
</dbReference>
<protein>
    <submittedName>
        <fullName evidence="13">Glycoside hydrolase</fullName>
    </submittedName>
</protein>
<dbReference type="GO" id="GO:0005975">
    <property type="term" value="P:carbohydrate metabolic process"/>
    <property type="evidence" value="ECO:0007669"/>
    <property type="project" value="InterPro"/>
</dbReference>
<dbReference type="InterPro" id="IPR000757">
    <property type="entry name" value="Beta-glucanase-like"/>
</dbReference>
<reference evidence="13 14" key="1">
    <citation type="submission" date="2018-03" db="EMBL/GenBank/DDBJ databases">
        <title>Massilia armeniaca sp. nov., isolated from desert soil.</title>
        <authorList>
            <person name="Huang H."/>
            <person name="Ren M."/>
        </authorList>
    </citation>
    <scope>NUCLEOTIDE SEQUENCE [LARGE SCALE GENOMIC DNA]</scope>
    <source>
        <strain evidence="13 14">ZMN-3</strain>
    </source>
</reference>
<dbReference type="InterPro" id="IPR047569">
    <property type="entry name" value="CBM56"/>
</dbReference>
<sequence>MNEDRINESGSAFKTLLPGLLLACAVQASASVTNPRIGGLIWSEEFNGTVLDTKIWTPYDGNGCQIGLCGYGNAELEYYSPRNLTIADVPFERGTRALAIQARRERQGSNEFTSGKIDSYNKVQVKYGMVEIRMSTPDLTTGLWPAAWMLGTSAQAWPRKGEIDIMEMGHKASEWSQAGAASANHFVGSNIITWNQAACVPGNETCAASTAWKTKNWYVPATSLVNRFVKYRLYWTDTEMRFTVEDNGVEHDMYDKPLPVNSDALKAPFYLLLNLAVGGNFTDAATPSQVTAPLPSTMYVDYVRVYELDGLGEVKLGNQTVPEAGKFGVYTDNSAVNAKLEAGTTSDIWVWNNNSIGGGSLGPYEGNNVLAWSYNKPGDWFGASIQSRSIRDMTNFRNGTVKFRIKIPANVSFNIGLADTYTNVNWLNFPANTTAFGLVRNGDWATATIPVSTLAGPLVALQSIVDLFMFSSDGNNLPTTAFQFAIDDIVWDAGTPAQSAPQYVTQVAPTTLRFTSTVGEWADVHYAVNNGGQMNVRMRLQNGVSTFEASGLKVGDVVRYNFTYWDAAANHAVDTVPQTYTMQ</sequence>
<dbReference type="SUPFAM" id="SSF49899">
    <property type="entry name" value="Concanavalin A-like lectins/glucanases"/>
    <property type="match status" value="1"/>
</dbReference>
<evidence type="ECO:0000256" key="6">
    <source>
        <dbReference type="ARBA" id="ARBA00022989"/>
    </source>
</evidence>
<dbReference type="SUPFAM" id="SSF49785">
    <property type="entry name" value="Galactose-binding domain-like"/>
    <property type="match status" value="1"/>
</dbReference>
<comment type="similarity">
    <text evidence="2">Belongs to the glycosyl hydrolase 16 family.</text>
</comment>
<dbReference type="RefSeq" id="WP_107139856.1">
    <property type="nucleotide sequence ID" value="NZ_CP028324.1"/>
</dbReference>
<keyword evidence="7" id="KW-0472">Membrane</keyword>
<feature type="domain" description="CBM56" evidence="12">
    <location>
        <begin position="492"/>
        <end position="582"/>
    </location>
</feature>
<evidence type="ECO:0000256" key="1">
    <source>
        <dbReference type="ARBA" id="ARBA00004606"/>
    </source>
</evidence>
<dbReference type="PROSITE" id="PS51762">
    <property type="entry name" value="GH16_2"/>
    <property type="match status" value="1"/>
</dbReference>
<dbReference type="Pfam" id="PF22184">
    <property type="entry name" value="CBM_56"/>
    <property type="match status" value="1"/>
</dbReference>
<feature type="chain" id="PRO_5015359876" evidence="10">
    <location>
        <begin position="31"/>
        <end position="583"/>
    </location>
</feature>
<dbReference type="Pfam" id="PF03935">
    <property type="entry name" value="SKN1_KRE6_Sbg1"/>
    <property type="match status" value="1"/>
</dbReference>
<comment type="similarity">
    <text evidence="3">Belongs to the SKN1/KRE6 family.</text>
</comment>
<gene>
    <name evidence="13" type="ORF">C9I28_01370</name>
</gene>
<organism evidence="13 14">
    <name type="scientific">Pseudoduganella armeniaca</name>
    <dbReference type="NCBI Taxonomy" id="2072590"/>
    <lineage>
        <taxon>Bacteria</taxon>
        <taxon>Pseudomonadati</taxon>
        <taxon>Pseudomonadota</taxon>
        <taxon>Betaproteobacteria</taxon>
        <taxon>Burkholderiales</taxon>
        <taxon>Oxalobacteraceae</taxon>
        <taxon>Telluria group</taxon>
        <taxon>Pseudoduganella</taxon>
    </lineage>
</organism>
<keyword evidence="14" id="KW-1185">Reference proteome</keyword>
<dbReference type="InterPro" id="IPR005629">
    <property type="entry name" value="Skn1/Kre6/Sbg1"/>
</dbReference>
<keyword evidence="8" id="KW-0325">Glycoprotein</keyword>
<dbReference type="InterPro" id="IPR013320">
    <property type="entry name" value="ConA-like_dom_sf"/>
</dbReference>
<evidence type="ECO:0000259" key="12">
    <source>
        <dbReference type="PROSITE" id="PS52005"/>
    </source>
</evidence>
<dbReference type="OrthoDB" id="9809583at2"/>
<dbReference type="Gene3D" id="2.60.120.200">
    <property type="match status" value="1"/>
</dbReference>